<comment type="similarity">
    <text evidence="2">Belongs to the RecF family.</text>
</comment>
<dbReference type="SUPFAM" id="SSF52540">
    <property type="entry name" value="P-loop containing nucleoside triphosphate hydrolases"/>
    <property type="match status" value="1"/>
</dbReference>
<dbReference type="GO" id="GO:0000731">
    <property type="term" value="P:DNA synthesis involved in DNA repair"/>
    <property type="evidence" value="ECO:0007669"/>
    <property type="project" value="TreeGrafter"/>
</dbReference>
<dbReference type="GO" id="GO:0005524">
    <property type="term" value="F:ATP binding"/>
    <property type="evidence" value="ECO:0007669"/>
    <property type="project" value="UniProtKB-KW"/>
</dbReference>
<gene>
    <name evidence="11" type="primary">recF</name>
    <name evidence="10" type="ORF">DF3PB_2090004</name>
    <name evidence="11" type="ORF">DF3PB_540014</name>
</gene>
<dbReference type="PROSITE" id="PS00618">
    <property type="entry name" value="RECF_2"/>
    <property type="match status" value="1"/>
</dbReference>
<evidence type="ECO:0000256" key="3">
    <source>
        <dbReference type="ARBA" id="ARBA00020170"/>
    </source>
</evidence>
<evidence type="ECO:0000256" key="1">
    <source>
        <dbReference type="ARBA" id="ARBA00004496"/>
    </source>
</evidence>
<sequence length="406" mass="42298">MPLHDIAGLCDRAAEGGDRGAAAGVPSVARLSLSTFRCHHGLRLEMEPAPVVLTGRNGAGKTSILEALSLLSPGRGLRRARIEELAWRPADGEAAAAWAVAARLCTADGPIDVGTGCAEGGAGHERREVRINGERARSQAALSAVASVLWLTPDMDRLFMDGAGARRRFLDRLVFGSDPSHAGRLSAYERAMQERSRLLRAGTREASWLAALEKTMAGHGVAIAAARRETAERLTSAGAEARPFPAASVAVAGAVEGWLDEQPALAVEDRLRAALAASRRSDAETGGAEVGPHRAEVAVAHAASGRPARTCSTGEQKALLIALVLASARLQRRERSAAPLLLLDEVAAHLDPWHRQALFECVEAVGGQAWYAGTDAGVFAPLAGRAQFFTVGAAAPARAAAAAAAV</sequence>
<dbReference type="Gene3D" id="1.20.1050.90">
    <property type="entry name" value="RecF/RecN/SMC, N-terminal domain"/>
    <property type="match status" value="1"/>
</dbReference>
<evidence type="ECO:0000256" key="7">
    <source>
        <dbReference type="ARBA" id="ARBA00022840"/>
    </source>
</evidence>
<dbReference type="GO" id="GO:0005737">
    <property type="term" value="C:cytoplasm"/>
    <property type="evidence" value="ECO:0007669"/>
    <property type="project" value="UniProtKB-SubCell"/>
</dbReference>
<reference evidence="11" key="1">
    <citation type="submission" date="2018-07" db="EMBL/GenBank/DDBJ databases">
        <authorList>
            <person name="Quirk P.G."/>
            <person name="Krulwich T.A."/>
        </authorList>
    </citation>
    <scope>NUCLEOTIDE SEQUENCE</scope>
</reference>
<dbReference type="InterPro" id="IPR042174">
    <property type="entry name" value="RecF_2"/>
</dbReference>
<organism evidence="11">
    <name type="scientific">metagenome</name>
    <dbReference type="NCBI Taxonomy" id="256318"/>
    <lineage>
        <taxon>unclassified sequences</taxon>
        <taxon>metagenomes</taxon>
    </lineage>
</organism>
<evidence type="ECO:0000313" key="10">
    <source>
        <dbReference type="EMBL" id="SUS05744.1"/>
    </source>
</evidence>
<keyword evidence="6" id="KW-0547">Nucleotide-binding</keyword>
<dbReference type="EMBL" id="UIDG01000123">
    <property type="protein sequence ID" value="SUS05744.1"/>
    <property type="molecule type" value="Genomic_DNA"/>
</dbReference>
<protein>
    <recommendedName>
        <fullName evidence="3">DNA replication and repair protein RecF</fullName>
    </recommendedName>
</protein>
<evidence type="ECO:0000313" key="11">
    <source>
        <dbReference type="EMBL" id="SUS07956.1"/>
    </source>
</evidence>
<evidence type="ECO:0000256" key="2">
    <source>
        <dbReference type="ARBA" id="ARBA00008016"/>
    </source>
</evidence>
<dbReference type="AlphaFoldDB" id="A0A380TI15"/>
<dbReference type="InterPro" id="IPR003395">
    <property type="entry name" value="RecF/RecN/SMC_N"/>
</dbReference>
<accession>A0A380TI15</accession>
<evidence type="ECO:0000259" key="9">
    <source>
        <dbReference type="Pfam" id="PF02463"/>
    </source>
</evidence>
<keyword evidence="7" id="KW-0067">ATP-binding</keyword>
<keyword evidence="5" id="KW-0235">DNA replication</keyword>
<dbReference type="InterPro" id="IPR001238">
    <property type="entry name" value="DNA-binding_RecF"/>
</dbReference>
<proteinExistence type="inferred from homology"/>
<keyword evidence="4" id="KW-0963">Cytoplasm</keyword>
<dbReference type="HAMAP" id="MF_00365">
    <property type="entry name" value="RecF"/>
    <property type="match status" value="1"/>
</dbReference>
<dbReference type="InterPro" id="IPR027417">
    <property type="entry name" value="P-loop_NTPase"/>
</dbReference>
<keyword evidence="8" id="KW-0238">DNA-binding</keyword>
<dbReference type="Gene3D" id="3.40.50.300">
    <property type="entry name" value="P-loop containing nucleotide triphosphate hydrolases"/>
    <property type="match status" value="1"/>
</dbReference>
<dbReference type="InterPro" id="IPR018078">
    <property type="entry name" value="DNA-binding_RecF_CS"/>
</dbReference>
<dbReference type="Pfam" id="PF02463">
    <property type="entry name" value="SMC_N"/>
    <property type="match status" value="1"/>
</dbReference>
<dbReference type="NCBIfam" id="TIGR00611">
    <property type="entry name" value="recf"/>
    <property type="match status" value="1"/>
</dbReference>
<dbReference type="EMBL" id="UIDG01000490">
    <property type="protein sequence ID" value="SUS07956.1"/>
    <property type="molecule type" value="Genomic_DNA"/>
</dbReference>
<dbReference type="GO" id="GO:0003697">
    <property type="term" value="F:single-stranded DNA binding"/>
    <property type="evidence" value="ECO:0007669"/>
    <property type="project" value="InterPro"/>
</dbReference>
<dbReference type="GO" id="GO:0006302">
    <property type="term" value="P:double-strand break repair"/>
    <property type="evidence" value="ECO:0007669"/>
    <property type="project" value="TreeGrafter"/>
</dbReference>
<dbReference type="PROSITE" id="PS00617">
    <property type="entry name" value="RECF_1"/>
    <property type="match status" value="1"/>
</dbReference>
<evidence type="ECO:0000256" key="8">
    <source>
        <dbReference type="ARBA" id="ARBA00023125"/>
    </source>
</evidence>
<dbReference type="PANTHER" id="PTHR32182">
    <property type="entry name" value="DNA REPLICATION AND REPAIR PROTEIN RECF"/>
    <property type="match status" value="1"/>
</dbReference>
<feature type="domain" description="RecF/RecN/SMC N-terminal" evidence="9">
    <location>
        <begin position="28"/>
        <end position="364"/>
    </location>
</feature>
<evidence type="ECO:0000256" key="6">
    <source>
        <dbReference type="ARBA" id="ARBA00022741"/>
    </source>
</evidence>
<dbReference type="GO" id="GO:0006260">
    <property type="term" value="P:DNA replication"/>
    <property type="evidence" value="ECO:0007669"/>
    <property type="project" value="UniProtKB-KW"/>
</dbReference>
<comment type="subcellular location">
    <subcellularLocation>
        <location evidence="1">Cytoplasm</location>
    </subcellularLocation>
</comment>
<evidence type="ECO:0000256" key="5">
    <source>
        <dbReference type="ARBA" id="ARBA00022705"/>
    </source>
</evidence>
<evidence type="ECO:0000256" key="4">
    <source>
        <dbReference type="ARBA" id="ARBA00022490"/>
    </source>
</evidence>
<dbReference type="PANTHER" id="PTHR32182:SF0">
    <property type="entry name" value="DNA REPLICATION AND REPAIR PROTEIN RECF"/>
    <property type="match status" value="1"/>
</dbReference>
<name>A0A380TI15_9ZZZZ</name>